<dbReference type="AlphaFoldDB" id="A0A510HNK1"/>
<organism evidence="1 2">
    <name type="scientific">Rubrobacter xylanophilus</name>
    <dbReference type="NCBI Taxonomy" id="49319"/>
    <lineage>
        <taxon>Bacteria</taxon>
        <taxon>Bacillati</taxon>
        <taxon>Actinomycetota</taxon>
        <taxon>Rubrobacteria</taxon>
        <taxon>Rubrobacterales</taxon>
        <taxon>Rubrobacteraceae</taxon>
        <taxon>Rubrobacter</taxon>
    </lineage>
</organism>
<evidence type="ECO:0000313" key="2">
    <source>
        <dbReference type="Proteomes" id="UP000318065"/>
    </source>
</evidence>
<name>A0A510HNK1_9ACTN</name>
<dbReference type="OrthoDB" id="9849607at2"/>
<sequence>MTPLEKPWSGLSRELGGRFAARGLPPAGFSLFRTDGREFGHLRMEGPGGARLTAAKTSATVERKPGERYAMLWEDVEALSAEGPPKGFWMMEPGGEIWESNLRLLRNAATARGPGGCARVEGDLVGMRYDARFEGECGLPVALFLLYRLASVRSRAFLLRTRG</sequence>
<accession>A0A510HNK1</accession>
<dbReference type="Proteomes" id="UP000318065">
    <property type="component" value="Chromosome"/>
</dbReference>
<proteinExistence type="predicted"/>
<protein>
    <submittedName>
        <fullName evidence="1">Uncharacterized protein</fullName>
    </submittedName>
</protein>
<dbReference type="RefSeq" id="WP_143528969.1">
    <property type="nucleotide sequence ID" value="NZ_AP019791.1"/>
</dbReference>
<reference evidence="1" key="1">
    <citation type="journal article" date="2019" name="Microbiol. Resour. Announc.">
        <title>Complete Genome Sequence of Rubrobacter xylanophilus Strain AA3-22, Isolated from Arima Onsen in Japan.</title>
        <authorList>
            <person name="Tomariguchi N."/>
            <person name="Miyazaki K."/>
        </authorList>
    </citation>
    <scope>NUCLEOTIDE SEQUENCE [LARGE SCALE GENOMIC DNA]</scope>
    <source>
        <strain evidence="1">AA3-22</strain>
    </source>
</reference>
<dbReference type="EMBL" id="AP019791">
    <property type="protein sequence ID" value="BBL81035.1"/>
    <property type="molecule type" value="Genomic_DNA"/>
</dbReference>
<gene>
    <name evidence="1" type="ORF">RxyAA322_28890</name>
</gene>
<keyword evidence="2" id="KW-1185">Reference proteome</keyword>
<evidence type="ECO:0000313" key="1">
    <source>
        <dbReference type="EMBL" id="BBL81035.1"/>
    </source>
</evidence>